<dbReference type="PROSITE" id="PS51272">
    <property type="entry name" value="SLH"/>
    <property type="match status" value="3"/>
</dbReference>
<dbReference type="InterPro" id="IPR001279">
    <property type="entry name" value="Metallo-B-lactamas"/>
</dbReference>
<keyword evidence="1 3" id="KW-0732">Signal</keyword>
<evidence type="ECO:0000256" key="1">
    <source>
        <dbReference type="ARBA" id="ARBA00022729"/>
    </source>
</evidence>
<dbReference type="SMART" id="SM00849">
    <property type="entry name" value="Lactamase_B"/>
    <property type="match status" value="1"/>
</dbReference>
<comment type="caution">
    <text evidence="5">The sequence shown here is derived from an EMBL/GenBank/DDBJ whole genome shotgun (WGS) entry which is preliminary data.</text>
</comment>
<proteinExistence type="predicted"/>
<name>A0ABW5T0Z1_9BACI</name>
<keyword evidence="6" id="KW-1185">Reference proteome</keyword>
<dbReference type="SUPFAM" id="SSF56281">
    <property type="entry name" value="Metallo-hydrolase/oxidoreductase"/>
    <property type="match status" value="1"/>
</dbReference>
<dbReference type="CDD" id="cd07731">
    <property type="entry name" value="ComA-like_MBL-fold"/>
    <property type="match status" value="1"/>
</dbReference>
<dbReference type="Gene3D" id="1.10.150.320">
    <property type="entry name" value="Photosystem II 12 kDa extrinsic protein"/>
    <property type="match status" value="1"/>
</dbReference>
<dbReference type="InterPro" id="IPR036866">
    <property type="entry name" value="RibonucZ/Hydroxyglut_hydro"/>
</dbReference>
<dbReference type="EMBL" id="JBHUML010000002">
    <property type="protein sequence ID" value="MFD2705208.1"/>
    <property type="molecule type" value="Genomic_DNA"/>
</dbReference>
<reference evidence="6" key="1">
    <citation type="journal article" date="2019" name="Int. J. Syst. Evol. Microbiol.">
        <title>The Global Catalogue of Microorganisms (GCM) 10K type strain sequencing project: providing services to taxonomists for standard genome sequencing and annotation.</title>
        <authorList>
            <consortium name="The Broad Institute Genomics Platform"/>
            <consortium name="The Broad Institute Genome Sequencing Center for Infectious Disease"/>
            <person name="Wu L."/>
            <person name="Ma J."/>
        </authorList>
    </citation>
    <scope>NUCLEOTIDE SEQUENCE [LARGE SCALE GENOMIC DNA]</scope>
    <source>
        <strain evidence="6">KCTC 33792</strain>
    </source>
</reference>
<protein>
    <submittedName>
        <fullName evidence="5">S-layer homology domain-containing protein</fullName>
    </submittedName>
</protein>
<gene>
    <name evidence="5" type="ORF">ACFSUB_06980</name>
</gene>
<dbReference type="Gene3D" id="3.60.15.10">
    <property type="entry name" value="Ribonuclease Z/Hydroxyacylglutathione hydrolase-like"/>
    <property type="match status" value="1"/>
</dbReference>
<dbReference type="NCBIfam" id="TIGR00426">
    <property type="entry name" value="competence protein ComEA helix-hairpin-helix repeat region"/>
    <property type="match status" value="1"/>
</dbReference>
<dbReference type="RefSeq" id="WP_380712469.1">
    <property type="nucleotide sequence ID" value="NZ_JBHUML010000002.1"/>
</dbReference>
<dbReference type="InterPro" id="IPR010994">
    <property type="entry name" value="RuvA_2-like"/>
</dbReference>
<dbReference type="SMART" id="SM00278">
    <property type="entry name" value="HhH1"/>
    <property type="match status" value="2"/>
</dbReference>
<dbReference type="InterPro" id="IPR001119">
    <property type="entry name" value="SLH_dom"/>
</dbReference>
<evidence type="ECO:0000259" key="4">
    <source>
        <dbReference type="PROSITE" id="PS51272"/>
    </source>
</evidence>
<dbReference type="Pfam" id="PF00753">
    <property type="entry name" value="Lactamase_B"/>
    <property type="match status" value="1"/>
</dbReference>
<dbReference type="PANTHER" id="PTHR30619:SF7">
    <property type="entry name" value="BETA-LACTAMASE DOMAIN PROTEIN"/>
    <property type="match status" value="1"/>
</dbReference>
<evidence type="ECO:0000313" key="5">
    <source>
        <dbReference type="EMBL" id="MFD2705208.1"/>
    </source>
</evidence>
<dbReference type="InterPro" id="IPR003583">
    <property type="entry name" value="Hlx-hairpin-Hlx_DNA-bd_motif"/>
</dbReference>
<feature type="signal peptide" evidence="3">
    <location>
        <begin position="1"/>
        <end position="23"/>
    </location>
</feature>
<evidence type="ECO:0000256" key="2">
    <source>
        <dbReference type="SAM" id="MobiDB-lite"/>
    </source>
</evidence>
<dbReference type="SUPFAM" id="SSF47781">
    <property type="entry name" value="RuvA domain 2-like"/>
    <property type="match status" value="1"/>
</dbReference>
<evidence type="ECO:0000313" key="6">
    <source>
        <dbReference type="Proteomes" id="UP001597520"/>
    </source>
</evidence>
<dbReference type="InterPro" id="IPR052159">
    <property type="entry name" value="Competence_DNA_uptake"/>
</dbReference>
<feature type="domain" description="SLH" evidence="4">
    <location>
        <begin position="87"/>
        <end position="143"/>
    </location>
</feature>
<feature type="domain" description="SLH" evidence="4">
    <location>
        <begin position="144"/>
        <end position="207"/>
    </location>
</feature>
<accession>A0ABW5T0Z1</accession>
<dbReference type="InterPro" id="IPR035681">
    <property type="entry name" value="ComA-like_MBL"/>
</dbReference>
<feature type="region of interest" description="Disordered" evidence="2">
    <location>
        <begin position="464"/>
        <end position="494"/>
    </location>
</feature>
<dbReference type="PANTHER" id="PTHR30619">
    <property type="entry name" value="DNA INTERNALIZATION/COMPETENCE PROTEIN COMEC/REC2"/>
    <property type="match status" value="1"/>
</dbReference>
<feature type="domain" description="SLH" evidence="4">
    <location>
        <begin position="23"/>
        <end position="86"/>
    </location>
</feature>
<dbReference type="Proteomes" id="UP001597520">
    <property type="component" value="Unassembled WGS sequence"/>
</dbReference>
<evidence type="ECO:0000256" key="3">
    <source>
        <dbReference type="SAM" id="SignalP"/>
    </source>
</evidence>
<sequence length="557" mass="60041">MAFGKYILSAVISGALFTSTAAAADDFSDMGSNFWAGSEIEYLAEEGIISGYEDGTFRPGEPVTRSQAASMITEAFHLETTDRPEADFTDIGPGYYAYETAAAVQDEGIINGNNGRFMPNDFLTRGQMAAVLNRASEEIAYEGNQTSFEDMEDGDVFYEDVQAIASHDITTGYADGTFGPNDDTTRAQFSVFLARALDDSPVTEDESNNPEPESDSTELEAHFIDVGQGDSIFVEYPNGKNMLVDGGKRAAGEKVVSYLENEGVSTIDHLISTHPDADHIGGLIQVLEEMEVNHVLTSGKDHTTQTYDDYRSHLSQEGLSYNTPAEGETLGIGSDVTTKVLNTAPSSSNNNEASVVLKLTYGENDLLLTGDAGVEQEQNMMNEFDVEAEILKAAHHGSDSSSSTAFLEEVDPEAAVLSYGEENRYDHPASSVVTNLRNDNADIYSTAAEGDVVFSITEGNYEVTASPWEGSGNKDDTEPAPTPEPTPEPEEQQGTVNVNTAGYEELQNITGVGPAIAENIINYRDANGPFETMEELDNVSYIGPATIEEMRPDVTLG</sequence>
<dbReference type="Pfam" id="PF12836">
    <property type="entry name" value="HHH_3"/>
    <property type="match status" value="1"/>
</dbReference>
<organism evidence="5 6">
    <name type="scientific">Salibacterium lacus</name>
    <dbReference type="NCBI Taxonomy" id="1898109"/>
    <lineage>
        <taxon>Bacteria</taxon>
        <taxon>Bacillati</taxon>
        <taxon>Bacillota</taxon>
        <taxon>Bacilli</taxon>
        <taxon>Bacillales</taxon>
        <taxon>Bacillaceae</taxon>
    </lineage>
</organism>
<dbReference type="InterPro" id="IPR004509">
    <property type="entry name" value="Competence_ComEA_HhH"/>
</dbReference>
<feature type="chain" id="PRO_5045851840" evidence="3">
    <location>
        <begin position="24"/>
        <end position="557"/>
    </location>
</feature>
<dbReference type="Pfam" id="PF00395">
    <property type="entry name" value="SLH"/>
    <property type="match status" value="3"/>
</dbReference>